<evidence type="ECO:0000313" key="2">
    <source>
        <dbReference type="EMBL" id="TKG72078.1"/>
    </source>
</evidence>
<sequence>MGELAALVRAERLSLADFLEGLAPDDWAVPSLCAGWTVRDVAAHLAWAPVQGPREMLGLLLRSGFRVNRLSADAARRWAERGRDAILAQLRENAASGARPAGTPETAALADAVVHALDIRRPLGRAGPLDPAAFPIVADLFATMRWPMTITIGGNAREAMRGLRLVASDLPWSHGSGPEVRATAESLLLVLTGRPVADDELSGTGASTLLARLR</sequence>
<comment type="caution">
    <text evidence="2">The sequence shown here is derived from an EMBL/GenBank/DDBJ whole genome shotgun (WGS) entry which is preliminary data.</text>
</comment>
<evidence type="ECO:0000313" key="3">
    <source>
        <dbReference type="Proteomes" id="UP000309992"/>
    </source>
</evidence>
<dbReference type="InterPro" id="IPR034660">
    <property type="entry name" value="DinB/YfiT-like"/>
</dbReference>
<dbReference type="GO" id="GO:0016853">
    <property type="term" value="F:isomerase activity"/>
    <property type="evidence" value="ECO:0007669"/>
    <property type="project" value="UniProtKB-KW"/>
</dbReference>
<feature type="domain" description="Mycothiol-dependent maleylpyruvate isomerase metal-binding" evidence="1">
    <location>
        <begin position="8"/>
        <end position="98"/>
    </location>
</feature>
<dbReference type="SUPFAM" id="SSF109854">
    <property type="entry name" value="DinB/YfiT-like putative metalloenzymes"/>
    <property type="match status" value="1"/>
</dbReference>
<dbReference type="InterPro" id="IPR024344">
    <property type="entry name" value="MDMPI_metal-binding"/>
</dbReference>
<name>A0ABY2S8R9_9PSEU</name>
<dbReference type="Pfam" id="PF11716">
    <property type="entry name" value="MDMPI_N"/>
    <property type="match status" value="1"/>
</dbReference>
<reference evidence="2 3" key="1">
    <citation type="journal article" date="2015" name="Antonie Van Leeuwenhoek">
        <title>Prauserella endophytica sp. nov., an endophytic actinobacterium isolated from Tamarix taklamakanensis.</title>
        <authorList>
            <person name="Liu J.M."/>
            <person name="Habden X."/>
            <person name="Guo L."/>
            <person name="Tuo L."/>
            <person name="Jiang Z.K."/>
            <person name="Liu S.W."/>
            <person name="Liu X.F."/>
            <person name="Chen L."/>
            <person name="Li R.F."/>
            <person name="Zhang Y.Q."/>
            <person name="Sun C.H."/>
        </authorList>
    </citation>
    <scope>NUCLEOTIDE SEQUENCE [LARGE SCALE GENOMIC DNA]</scope>
    <source>
        <strain evidence="2 3">CGMCC 4.7182</strain>
    </source>
</reference>
<dbReference type="Gene3D" id="1.20.120.450">
    <property type="entry name" value="dinb family like domain"/>
    <property type="match status" value="1"/>
</dbReference>
<proteinExistence type="predicted"/>
<keyword evidence="2" id="KW-0413">Isomerase</keyword>
<dbReference type="Proteomes" id="UP000309992">
    <property type="component" value="Unassembled WGS sequence"/>
</dbReference>
<evidence type="ECO:0000259" key="1">
    <source>
        <dbReference type="Pfam" id="PF11716"/>
    </source>
</evidence>
<protein>
    <submittedName>
        <fullName evidence="2">Maleylpyruvate isomerase family mycothiol-dependent enzyme</fullName>
    </submittedName>
</protein>
<dbReference type="NCBIfam" id="TIGR03083">
    <property type="entry name" value="maleylpyruvate isomerase family mycothiol-dependent enzyme"/>
    <property type="match status" value="1"/>
</dbReference>
<dbReference type="RefSeq" id="WP_113642213.1">
    <property type="nucleotide sequence ID" value="NZ_SWMS01000003.1"/>
</dbReference>
<keyword evidence="3" id="KW-1185">Reference proteome</keyword>
<gene>
    <name evidence="2" type="ORF">FCN18_07340</name>
</gene>
<accession>A0ABY2S8R9</accession>
<dbReference type="InterPro" id="IPR017517">
    <property type="entry name" value="Maleyloyr_isom"/>
</dbReference>
<dbReference type="EMBL" id="SWMS01000003">
    <property type="protein sequence ID" value="TKG72078.1"/>
    <property type="molecule type" value="Genomic_DNA"/>
</dbReference>
<organism evidence="2 3">
    <name type="scientific">Prauserella endophytica</name>
    <dbReference type="NCBI Taxonomy" id="1592324"/>
    <lineage>
        <taxon>Bacteria</taxon>
        <taxon>Bacillati</taxon>
        <taxon>Actinomycetota</taxon>
        <taxon>Actinomycetes</taxon>
        <taxon>Pseudonocardiales</taxon>
        <taxon>Pseudonocardiaceae</taxon>
        <taxon>Prauserella</taxon>
        <taxon>Prauserella coralliicola group</taxon>
    </lineage>
</organism>